<dbReference type="SUPFAM" id="SSF51735">
    <property type="entry name" value="NAD(P)-binding Rossmann-fold domains"/>
    <property type="match status" value="1"/>
</dbReference>
<dbReference type="PANTHER" id="PTHR48099">
    <property type="entry name" value="C-1-TETRAHYDROFOLATE SYNTHASE, CYTOPLASMIC-RELATED"/>
    <property type="match status" value="1"/>
</dbReference>
<dbReference type="InterPro" id="IPR020867">
    <property type="entry name" value="THF_DH/CycHdrlase_CS"/>
</dbReference>
<keyword evidence="5" id="KW-0560">Oxidoreductase</keyword>
<dbReference type="EC" id="3.5.4.9" evidence="2"/>
<dbReference type="InterPro" id="IPR020631">
    <property type="entry name" value="THF_DH/CycHdrlase_NAD-bd_dom"/>
</dbReference>
<keyword evidence="6" id="KW-0511">Multifunctional enzyme</keyword>
<dbReference type="PANTHER" id="PTHR48099:SF11">
    <property type="entry name" value="BIFUNCTIONAL METHYLENETETRAHYDROFOLATE DEHYDROGENASE_CYCLOHYDROLASE, MITOCHONDRIAL"/>
    <property type="match status" value="1"/>
</dbReference>
<dbReference type="SUPFAM" id="SSF53223">
    <property type="entry name" value="Aminoacid dehydrogenase-like, N-terminal domain"/>
    <property type="match status" value="1"/>
</dbReference>
<dbReference type="GO" id="GO:0035999">
    <property type="term" value="P:tetrahydrofolate interconversion"/>
    <property type="evidence" value="ECO:0007669"/>
    <property type="project" value="TreeGrafter"/>
</dbReference>
<sequence length="315" mass="34352">MRSLTYFDSMGVPRIMAQILDGKGLAKEIQGELKIKISDWVKMGYRSPSICCIIVGDDPASHTYVKYKIQAATEVGIAAQTIKYQETLTENELLTEIETLNNNKDVDGILVQLPLPNGMDERKVCNAIAPEKDVDGFHITNVGQLCLDMPTIVPATALAVIEMLKRFKIQTYGRNAVVVGRSKNVGMPIAMMLHSDKNHDSGLGMDATVTICHRYTPPEQLEIHCRNADIIVSATGVPKLIKANMIKPGATVIDVGITRITDEEGKTKLVGDVDYEEVVKVAGAITPVPGGVGPMTVAMLMHNTFQAAQRHQDLN</sequence>
<dbReference type="AlphaFoldDB" id="A0A8J9UD91"/>
<dbReference type="GO" id="GO:0004488">
    <property type="term" value="F:methylenetetrahydrofolate dehydrogenase (NADP+) activity"/>
    <property type="evidence" value="ECO:0007669"/>
    <property type="project" value="InterPro"/>
</dbReference>
<evidence type="ECO:0000259" key="9">
    <source>
        <dbReference type="Pfam" id="PF02882"/>
    </source>
</evidence>
<dbReference type="Proteomes" id="UP000838878">
    <property type="component" value="Chromosome 12"/>
</dbReference>
<name>A0A8J9UD91_9NEOP</name>
<keyword evidence="3" id="KW-0554">One-carbon metabolism</keyword>
<dbReference type="PROSITE" id="PS00766">
    <property type="entry name" value="THF_DHG_CYH_1"/>
    <property type="match status" value="1"/>
</dbReference>
<dbReference type="InterPro" id="IPR046346">
    <property type="entry name" value="Aminoacid_DH-like_N_sf"/>
</dbReference>
<evidence type="ECO:0000313" key="10">
    <source>
        <dbReference type="EMBL" id="CAH0718188.1"/>
    </source>
</evidence>
<dbReference type="FunFam" id="3.40.50.10860:FF:000005">
    <property type="entry name" value="C-1-tetrahydrofolate synthase, cytoplasmic, putative"/>
    <property type="match status" value="1"/>
</dbReference>
<gene>
    <name evidence="10" type="ORF">BINO364_LOCUS4710</name>
</gene>
<dbReference type="Gene3D" id="3.40.50.720">
    <property type="entry name" value="NAD(P)-binding Rossmann-like Domain"/>
    <property type="match status" value="1"/>
</dbReference>
<evidence type="ECO:0000256" key="4">
    <source>
        <dbReference type="ARBA" id="ARBA00022801"/>
    </source>
</evidence>
<dbReference type="Pfam" id="PF00763">
    <property type="entry name" value="THF_DHG_CYH"/>
    <property type="match status" value="1"/>
</dbReference>
<dbReference type="FunFam" id="3.40.50.720:FF:000070">
    <property type="entry name" value="probable bifunctional methylenetetrahydrofolate dehydrogenase/cyclohydrolase 2"/>
    <property type="match status" value="1"/>
</dbReference>
<feature type="domain" description="Tetrahydrofolate dehydrogenase/cyclohydrolase catalytic" evidence="8">
    <location>
        <begin position="20"/>
        <end position="135"/>
    </location>
</feature>
<dbReference type="GO" id="GO:0005739">
    <property type="term" value="C:mitochondrion"/>
    <property type="evidence" value="ECO:0007669"/>
    <property type="project" value="TreeGrafter"/>
</dbReference>
<dbReference type="Pfam" id="PF02882">
    <property type="entry name" value="THF_DHG_CYH_C"/>
    <property type="match status" value="1"/>
</dbReference>
<evidence type="ECO:0000256" key="2">
    <source>
        <dbReference type="ARBA" id="ARBA00012776"/>
    </source>
</evidence>
<keyword evidence="4" id="KW-0378">Hydrolase</keyword>
<evidence type="ECO:0000256" key="7">
    <source>
        <dbReference type="ARBA" id="ARBA00036357"/>
    </source>
</evidence>
<evidence type="ECO:0000259" key="8">
    <source>
        <dbReference type="Pfam" id="PF00763"/>
    </source>
</evidence>
<dbReference type="InterPro" id="IPR036291">
    <property type="entry name" value="NAD(P)-bd_dom_sf"/>
</dbReference>
<evidence type="ECO:0000256" key="3">
    <source>
        <dbReference type="ARBA" id="ARBA00022563"/>
    </source>
</evidence>
<evidence type="ECO:0000256" key="1">
    <source>
        <dbReference type="ARBA" id="ARBA00011738"/>
    </source>
</evidence>
<dbReference type="OrthoDB" id="5126881at2759"/>
<proteinExistence type="inferred from homology"/>
<feature type="non-terminal residue" evidence="10">
    <location>
        <position position="315"/>
    </location>
</feature>
<dbReference type="InterPro" id="IPR000672">
    <property type="entry name" value="THF_DH/CycHdrlase"/>
</dbReference>
<keyword evidence="11" id="KW-1185">Reference proteome</keyword>
<dbReference type="InterPro" id="IPR020630">
    <property type="entry name" value="THF_DH/CycHdrlase_cat_dom"/>
</dbReference>
<dbReference type="CDD" id="cd01080">
    <property type="entry name" value="NAD_bind_m-THF_DH_Cyclohyd"/>
    <property type="match status" value="1"/>
</dbReference>
<comment type="subunit">
    <text evidence="1">Homodimer.</text>
</comment>
<dbReference type="GO" id="GO:0004487">
    <property type="term" value="F:methylenetetrahydrofolate dehydrogenase (NAD+) activity"/>
    <property type="evidence" value="ECO:0007669"/>
    <property type="project" value="TreeGrafter"/>
</dbReference>
<feature type="domain" description="Tetrahydrofolate dehydrogenase/cyclohydrolase NAD(P)-binding" evidence="9">
    <location>
        <begin position="154"/>
        <end position="311"/>
    </location>
</feature>
<protein>
    <recommendedName>
        <fullName evidence="2">methenyltetrahydrofolate cyclohydrolase</fullName>
        <ecNumber evidence="2">3.5.4.9</ecNumber>
    </recommendedName>
</protein>
<dbReference type="GO" id="GO:0004477">
    <property type="term" value="F:methenyltetrahydrofolate cyclohydrolase activity"/>
    <property type="evidence" value="ECO:0007669"/>
    <property type="project" value="UniProtKB-EC"/>
</dbReference>
<accession>A0A8J9UD91</accession>
<dbReference type="PROSITE" id="PS00767">
    <property type="entry name" value="THF_DHG_CYH_2"/>
    <property type="match status" value="1"/>
</dbReference>
<organism evidence="10 11">
    <name type="scientific">Brenthis ino</name>
    <name type="common">lesser marbled fritillary</name>
    <dbReference type="NCBI Taxonomy" id="405034"/>
    <lineage>
        <taxon>Eukaryota</taxon>
        <taxon>Metazoa</taxon>
        <taxon>Ecdysozoa</taxon>
        <taxon>Arthropoda</taxon>
        <taxon>Hexapoda</taxon>
        <taxon>Insecta</taxon>
        <taxon>Pterygota</taxon>
        <taxon>Neoptera</taxon>
        <taxon>Endopterygota</taxon>
        <taxon>Lepidoptera</taxon>
        <taxon>Glossata</taxon>
        <taxon>Ditrysia</taxon>
        <taxon>Papilionoidea</taxon>
        <taxon>Nymphalidae</taxon>
        <taxon>Heliconiinae</taxon>
        <taxon>Argynnini</taxon>
        <taxon>Brenthis</taxon>
    </lineage>
</organism>
<dbReference type="Gene3D" id="3.40.50.10860">
    <property type="entry name" value="Leucine Dehydrogenase, chain A, domain 1"/>
    <property type="match status" value="1"/>
</dbReference>
<evidence type="ECO:0000256" key="5">
    <source>
        <dbReference type="ARBA" id="ARBA00023002"/>
    </source>
</evidence>
<evidence type="ECO:0000313" key="11">
    <source>
        <dbReference type="Proteomes" id="UP000838878"/>
    </source>
</evidence>
<reference evidence="10" key="1">
    <citation type="submission" date="2021-12" db="EMBL/GenBank/DDBJ databases">
        <authorList>
            <person name="Martin H S."/>
        </authorList>
    </citation>
    <scope>NUCLEOTIDE SEQUENCE</scope>
</reference>
<evidence type="ECO:0000256" key="6">
    <source>
        <dbReference type="ARBA" id="ARBA00023268"/>
    </source>
</evidence>
<comment type="catalytic activity">
    <reaction evidence="7">
        <text>(6R)-5,10-methenyltetrahydrofolate + H2O = (6R)-10-formyltetrahydrofolate + H(+)</text>
        <dbReference type="Rhea" id="RHEA:23700"/>
        <dbReference type="ChEBI" id="CHEBI:15377"/>
        <dbReference type="ChEBI" id="CHEBI:15378"/>
        <dbReference type="ChEBI" id="CHEBI:57455"/>
        <dbReference type="ChEBI" id="CHEBI:195366"/>
        <dbReference type="EC" id="3.5.4.9"/>
    </reaction>
</comment>
<dbReference type="EMBL" id="OV170232">
    <property type="protein sequence ID" value="CAH0718188.1"/>
    <property type="molecule type" value="Genomic_DNA"/>
</dbReference>
<dbReference type="HAMAP" id="MF_01576">
    <property type="entry name" value="THF_DHG_CYH"/>
    <property type="match status" value="1"/>
</dbReference>
<dbReference type="PRINTS" id="PR00085">
    <property type="entry name" value="THFDHDRGNASE"/>
</dbReference>